<keyword evidence="10" id="KW-1185">Reference proteome</keyword>
<dbReference type="Proteomes" id="UP000198995">
    <property type="component" value="Unassembled WGS sequence"/>
</dbReference>
<dbReference type="HAMAP" id="MF_00210">
    <property type="entry name" value="EPSP_synth"/>
    <property type="match status" value="1"/>
</dbReference>
<evidence type="ECO:0000259" key="8">
    <source>
        <dbReference type="Pfam" id="PF00275"/>
    </source>
</evidence>
<dbReference type="PANTHER" id="PTHR21090:SF5">
    <property type="entry name" value="PENTAFUNCTIONAL AROM POLYPEPTIDE"/>
    <property type="match status" value="1"/>
</dbReference>
<comment type="function">
    <text evidence="7">Catalyzes the transfer of the enolpyruvyl moiety of phosphoenolpyruvate (PEP) to the 5-hydroxyl of shikimate-3-phosphate (S3P) to produce enolpyruvyl shikimate-3-phosphate and inorganic phosphate.</text>
</comment>
<dbReference type="PIRSF" id="PIRSF000505">
    <property type="entry name" value="EPSPS"/>
    <property type="match status" value="1"/>
</dbReference>
<protein>
    <recommendedName>
        <fullName evidence="7">3-phosphoshikimate 1-carboxyvinyltransferase</fullName>
        <ecNumber evidence="7">2.5.1.19</ecNumber>
    </recommendedName>
    <alternativeName>
        <fullName evidence="7">5-enolpyruvylshikimate-3-phosphate synthase</fullName>
        <shortName evidence="7">EPSP synthase</shortName>
        <shortName evidence="7">EPSPS</shortName>
    </alternativeName>
</protein>
<dbReference type="InterPro" id="IPR023193">
    <property type="entry name" value="EPSP_synthase_CS"/>
</dbReference>
<feature type="binding site" evidence="7">
    <location>
        <position position="301"/>
    </location>
    <ligand>
        <name>3-phosphoshikimate</name>
        <dbReference type="ChEBI" id="CHEBI:145989"/>
    </ligand>
</feature>
<comment type="pathway">
    <text evidence="1 7">Metabolic intermediate biosynthesis; chorismate biosynthesis; chorismate from D-erythrose 4-phosphate and phosphoenolpyruvate: step 6/7.</text>
</comment>
<dbReference type="GO" id="GO:0008652">
    <property type="term" value="P:amino acid biosynthetic process"/>
    <property type="evidence" value="ECO:0007669"/>
    <property type="project" value="UniProtKB-KW"/>
</dbReference>
<dbReference type="STRING" id="2741.SAMN04489866_10545"/>
<evidence type="ECO:0000256" key="1">
    <source>
        <dbReference type="ARBA" id="ARBA00004811"/>
    </source>
</evidence>
<dbReference type="InterPro" id="IPR036968">
    <property type="entry name" value="Enolpyruvate_Tfrase_sf"/>
</dbReference>
<evidence type="ECO:0000256" key="3">
    <source>
        <dbReference type="ARBA" id="ARBA00022605"/>
    </source>
</evidence>
<evidence type="ECO:0000256" key="6">
    <source>
        <dbReference type="ARBA" id="ARBA00044633"/>
    </source>
</evidence>
<dbReference type="EMBL" id="FNAF01000005">
    <property type="protein sequence ID" value="SDD64983.1"/>
    <property type="molecule type" value="Genomic_DNA"/>
</dbReference>
<dbReference type="UniPathway" id="UPA00053">
    <property type="reaction ID" value="UER00089"/>
</dbReference>
<reference evidence="9 10" key="1">
    <citation type="submission" date="2016-10" db="EMBL/GenBank/DDBJ databases">
        <authorList>
            <person name="de Groot N.N."/>
        </authorList>
    </citation>
    <scope>NUCLEOTIDE SEQUENCE [LARGE SCALE GENOMIC DNA]</scope>
    <source>
        <strain evidence="9 10">DSM 20475</strain>
    </source>
</reference>
<name>A0A1G6WGZ5_PEPNI</name>
<keyword evidence="3 7" id="KW-0028">Amino-acid biosynthesis</keyword>
<sequence length="423" mass="43595">MDICIEPGALGGHVAAMPSKSILHRQLFCAALADGPTRFICPILSEDMHASLSVLSALGAEWKRTDTGLSLAPISHPPKALRLNAGESGTTLRFLLPLVAALGLSAEIDGEGRLPDRPLKALTDALRAGGVAVSADALPLSMSGRFQGSQVTLPGNVSSQYISAFLLAAPLLPAGLSIQVDGPLESEAYVAMTMAVMAEYGVHVQESGDSYTVAAGARYRAPQEPVLIEGDWSNAAFFLAAGAVGKAVTVTGLNPDSCQGDAAILPILTAFGARVSSTADAVTVVPGRLAGISLDVSQIPDLLPILAMVGACASGSTTFKNAGRLRLKESDRLAATADLLRTVGLEVEEGPETLTVFGGRVAGGAVDGYGDHRMVMSAAILAAVAGHDPLCIHGAEAVRKSFPHFFDDFAHIGGKCHVVSDRT</sequence>
<dbReference type="SUPFAM" id="SSF55205">
    <property type="entry name" value="EPT/RTPC-like"/>
    <property type="match status" value="1"/>
</dbReference>
<feature type="domain" description="Enolpyruvate transferase" evidence="8">
    <location>
        <begin position="7"/>
        <end position="408"/>
    </location>
</feature>
<organism evidence="9 10">
    <name type="scientific">Peptococcus niger</name>
    <dbReference type="NCBI Taxonomy" id="2741"/>
    <lineage>
        <taxon>Bacteria</taxon>
        <taxon>Bacillati</taxon>
        <taxon>Bacillota</taxon>
        <taxon>Clostridia</taxon>
        <taxon>Eubacteriales</taxon>
        <taxon>Peptococcaceae</taxon>
        <taxon>Peptococcus</taxon>
    </lineage>
</organism>
<evidence type="ECO:0000313" key="10">
    <source>
        <dbReference type="Proteomes" id="UP000198995"/>
    </source>
</evidence>
<dbReference type="GO" id="GO:0003866">
    <property type="term" value="F:3-phosphoshikimate 1-carboxyvinyltransferase activity"/>
    <property type="evidence" value="ECO:0007669"/>
    <property type="project" value="UniProtKB-UniRule"/>
</dbReference>
<feature type="binding site" evidence="7">
    <location>
        <position position="20"/>
    </location>
    <ligand>
        <name>phosphoenolpyruvate</name>
        <dbReference type="ChEBI" id="CHEBI:58702"/>
    </ligand>
</feature>
<evidence type="ECO:0000256" key="2">
    <source>
        <dbReference type="ARBA" id="ARBA00009948"/>
    </source>
</evidence>
<feature type="active site" description="Proton acceptor" evidence="7">
    <location>
        <position position="301"/>
    </location>
</feature>
<dbReference type="InterPro" id="IPR001986">
    <property type="entry name" value="Enolpyruvate_Tfrase_dom"/>
</dbReference>
<dbReference type="GO" id="GO:0005737">
    <property type="term" value="C:cytoplasm"/>
    <property type="evidence" value="ECO:0007669"/>
    <property type="project" value="UniProtKB-SubCell"/>
</dbReference>
<dbReference type="EC" id="2.5.1.19" evidence="7"/>
<feature type="binding site" evidence="7">
    <location>
        <position position="160"/>
    </location>
    <ligand>
        <name>phosphoenolpyruvate</name>
        <dbReference type="ChEBI" id="CHEBI:58702"/>
    </ligand>
</feature>
<evidence type="ECO:0000256" key="7">
    <source>
        <dbReference type="HAMAP-Rule" id="MF_00210"/>
    </source>
</evidence>
<dbReference type="InterPro" id="IPR006264">
    <property type="entry name" value="EPSP_synthase"/>
</dbReference>
<feature type="binding site" evidence="7">
    <location>
        <position position="158"/>
    </location>
    <ligand>
        <name>3-phosphoshikimate</name>
        <dbReference type="ChEBI" id="CHEBI:145989"/>
    </ligand>
</feature>
<evidence type="ECO:0000313" key="9">
    <source>
        <dbReference type="EMBL" id="SDD64983.1"/>
    </source>
</evidence>
<comment type="caution">
    <text evidence="7">Lacks conserved residue(s) required for the propagation of feature annotation.</text>
</comment>
<comment type="similarity">
    <text evidence="2 7">Belongs to the EPSP synthase family.</text>
</comment>
<dbReference type="AlphaFoldDB" id="A0A1G6WGZ5"/>
<dbReference type="CDD" id="cd01556">
    <property type="entry name" value="EPSP_synthase"/>
    <property type="match status" value="1"/>
</dbReference>
<dbReference type="GO" id="GO:0009073">
    <property type="term" value="P:aromatic amino acid family biosynthetic process"/>
    <property type="evidence" value="ECO:0007669"/>
    <property type="project" value="UniProtKB-KW"/>
</dbReference>
<feature type="binding site" evidence="7">
    <location>
        <position position="21"/>
    </location>
    <ligand>
        <name>3-phosphoshikimate</name>
        <dbReference type="ChEBI" id="CHEBI:145989"/>
    </ligand>
</feature>
<feature type="binding site" evidence="7">
    <location>
        <position position="332"/>
    </location>
    <ligand>
        <name>phosphoenolpyruvate</name>
        <dbReference type="ChEBI" id="CHEBI:58702"/>
    </ligand>
</feature>
<evidence type="ECO:0000256" key="4">
    <source>
        <dbReference type="ARBA" id="ARBA00022679"/>
    </source>
</evidence>
<evidence type="ECO:0000256" key="5">
    <source>
        <dbReference type="ARBA" id="ARBA00023141"/>
    </source>
</evidence>
<feature type="binding site" evidence="7">
    <location>
        <position position="20"/>
    </location>
    <ligand>
        <name>3-phosphoshikimate</name>
        <dbReference type="ChEBI" id="CHEBI:145989"/>
    </ligand>
</feature>
<keyword evidence="7" id="KW-0963">Cytoplasm</keyword>
<feature type="binding site" evidence="7">
    <location>
        <position position="186"/>
    </location>
    <ligand>
        <name>3-phosphoshikimate</name>
        <dbReference type="ChEBI" id="CHEBI:145989"/>
    </ligand>
</feature>
<dbReference type="PROSITE" id="PS00885">
    <property type="entry name" value="EPSP_SYNTHASE_2"/>
    <property type="match status" value="1"/>
</dbReference>
<proteinExistence type="inferred from homology"/>
<keyword evidence="5 7" id="KW-0057">Aromatic amino acid biosynthesis</keyword>
<feature type="binding site" evidence="7">
    <location>
        <position position="328"/>
    </location>
    <ligand>
        <name>3-phosphoshikimate</name>
        <dbReference type="ChEBI" id="CHEBI:145989"/>
    </ligand>
</feature>
<dbReference type="InterPro" id="IPR013792">
    <property type="entry name" value="RNA3'P_cycl/enolpyr_Trfase_a/b"/>
</dbReference>
<dbReference type="RefSeq" id="WP_091791720.1">
    <property type="nucleotide sequence ID" value="NZ_FNAF01000005.1"/>
</dbReference>
<feature type="binding site" evidence="7">
    <location>
        <position position="117"/>
    </location>
    <ligand>
        <name>phosphoenolpyruvate</name>
        <dbReference type="ChEBI" id="CHEBI:58702"/>
    </ligand>
</feature>
<gene>
    <name evidence="7" type="primary">aroA</name>
    <name evidence="9" type="ORF">SAMN04489866_10545</name>
</gene>
<comment type="catalytic activity">
    <reaction evidence="6">
        <text>3-phosphoshikimate + phosphoenolpyruvate = 5-O-(1-carboxyvinyl)-3-phosphoshikimate + phosphate</text>
        <dbReference type="Rhea" id="RHEA:21256"/>
        <dbReference type="ChEBI" id="CHEBI:43474"/>
        <dbReference type="ChEBI" id="CHEBI:57701"/>
        <dbReference type="ChEBI" id="CHEBI:58702"/>
        <dbReference type="ChEBI" id="CHEBI:145989"/>
        <dbReference type="EC" id="2.5.1.19"/>
    </reaction>
    <physiologicalReaction direction="left-to-right" evidence="6">
        <dbReference type="Rhea" id="RHEA:21257"/>
    </physiologicalReaction>
</comment>
<dbReference type="GO" id="GO:0009423">
    <property type="term" value="P:chorismate biosynthetic process"/>
    <property type="evidence" value="ECO:0007669"/>
    <property type="project" value="UniProtKB-UniRule"/>
</dbReference>
<feature type="binding site" evidence="7">
    <location>
        <position position="159"/>
    </location>
    <ligand>
        <name>3-phosphoshikimate</name>
        <dbReference type="ChEBI" id="CHEBI:145989"/>
    </ligand>
</feature>
<feature type="binding site" evidence="7">
    <location>
        <position position="25"/>
    </location>
    <ligand>
        <name>3-phosphoshikimate</name>
        <dbReference type="ChEBI" id="CHEBI:145989"/>
    </ligand>
</feature>
<dbReference type="NCBIfam" id="TIGR01356">
    <property type="entry name" value="aroA"/>
    <property type="match status" value="1"/>
</dbReference>
<accession>A0A1G6WGZ5</accession>
<feature type="binding site" evidence="7">
    <location>
        <position position="89"/>
    </location>
    <ligand>
        <name>phosphoenolpyruvate</name>
        <dbReference type="ChEBI" id="CHEBI:58702"/>
    </ligand>
</feature>
<feature type="binding site" evidence="7">
    <location>
        <position position="400"/>
    </location>
    <ligand>
        <name>phosphoenolpyruvate</name>
        <dbReference type="ChEBI" id="CHEBI:58702"/>
    </ligand>
</feature>
<dbReference type="Pfam" id="PF00275">
    <property type="entry name" value="EPSP_synthase"/>
    <property type="match status" value="1"/>
</dbReference>
<comment type="subcellular location">
    <subcellularLocation>
        <location evidence="7">Cytoplasm</location>
    </subcellularLocation>
</comment>
<dbReference type="Gene3D" id="3.65.10.10">
    <property type="entry name" value="Enolpyruvate transferase domain"/>
    <property type="match status" value="2"/>
</dbReference>
<dbReference type="OrthoDB" id="9809920at2"/>
<feature type="binding site" evidence="7">
    <location>
        <position position="373"/>
    </location>
    <ligand>
        <name>phosphoenolpyruvate</name>
        <dbReference type="ChEBI" id="CHEBI:58702"/>
    </ligand>
</feature>
<comment type="subunit">
    <text evidence="7">Monomer.</text>
</comment>
<feature type="binding site" evidence="7">
    <location>
        <position position="160"/>
    </location>
    <ligand>
        <name>3-phosphoshikimate</name>
        <dbReference type="ChEBI" id="CHEBI:145989"/>
    </ligand>
</feature>
<dbReference type="PANTHER" id="PTHR21090">
    <property type="entry name" value="AROM/DEHYDROQUINATE SYNTHASE"/>
    <property type="match status" value="1"/>
</dbReference>
<keyword evidence="4 7" id="KW-0808">Transferase</keyword>